<dbReference type="Proteomes" id="UP000078542">
    <property type="component" value="Unassembled WGS sequence"/>
</dbReference>
<accession>A0A195C5D1</accession>
<organism evidence="1 2">
    <name type="scientific">Cyphomyrmex costatus</name>
    <dbReference type="NCBI Taxonomy" id="456900"/>
    <lineage>
        <taxon>Eukaryota</taxon>
        <taxon>Metazoa</taxon>
        <taxon>Ecdysozoa</taxon>
        <taxon>Arthropoda</taxon>
        <taxon>Hexapoda</taxon>
        <taxon>Insecta</taxon>
        <taxon>Pterygota</taxon>
        <taxon>Neoptera</taxon>
        <taxon>Endopterygota</taxon>
        <taxon>Hymenoptera</taxon>
        <taxon>Apocrita</taxon>
        <taxon>Aculeata</taxon>
        <taxon>Formicoidea</taxon>
        <taxon>Formicidae</taxon>
        <taxon>Myrmicinae</taxon>
        <taxon>Cyphomyrmex</taxon>
    </lineage>
</organism>
<sequence>LTKLITGRVAQFCVTPVGNVNTRVILCKSNLIMAHTNGTHTMRGTYVLYAGIVSNLKFPYELVTRISDSTAGSAIRPRSGNYFLFGSIPREGRMMRVLIMCDPKPQRNIDSVSDIVNEKLNYFAENLRNDRTRGSCNLHFSHLRHVKTFTYMCVHGEDFQTMNVRFGSPVLRVFLRSMLSDVFVTAIAYEHHHHDHTADHGAKSEPI</sequence>
<evidence type="ECO:0000313" key="1">
    <source>
        <dbReference type="EMBL" id="KYM95383.1"/>
    </source>
</evidence>
<dbReference type="AlphaFoldDB" id="A0A195C5D1"/>
<gene>
    <name evidence="1" type="ORF">ALC62_13811</name>
</gene>
<evidence type="ECO:0000313" key="2">
    <source>
        <dbReference type="Proteomes" id="UP000078542"/>
    </source>
</evidence>
<proteinExistence type="predicted"/>
<name>A0A195C5D1_9HYME</name>
<keyword evidence="2" id="KW-1185">Reference proteome</keyword>
<reference evidence="1 2" key="1">
    <citation type="submission" date="2016-03" db="EMBL/GenBank/DDBJ databases">
        <title>Cyphomyrmex costatus WGS genome.</title>
        <authorList>
            <person name="Nygaard S."/>
            <person name="Hu H."/>
            <person name="Boomsma J."/>
            <person name="Zhang G."/>
        </authorList>
    </citation>
    <scope>NUCLEOTIDE SEQUENCE [LARGE SCALE GENOMIC DNA]</scope>
    <source>
        <strain evidence="1">MS0001</strain>
        <tissue evidence="1">Whole body</tissue>
    </source>
</reference>
<protein>
    <submittedName>
        <fullName evidence="1">Uncharacterized protein</fullName>
    </submittedName>
</protein>
<feature type="non-terminal residue" evidence="1">
    <location>
        <position position="1"/>
    </location>
</feature>
<dbReference type="EMBL" id="KQ978292">
    <property type="protein sequence ID" value="KYM95383.1"/>
    <property type="molecule type" value="Genomic_DNA"/>
</dbReference>